<dbReference type="EMBL" id="JAHQIW010004665">
    <property type="protein sequence ID" value="KAJ1363313.1"/>
    <property type="molecule type" value="Genomic_DNA"/>
</dbReference>
<dbReference type="Proteomes" id="UP001196413">
    <property type="component" value="Unassembled WGS sequence"/>
</dbReference>
<comment type="caution">
    <text evidence="1">The sequence shown here is derived from an EMBL/GenBank/DDBJ whole genome shotgun (WGS) entry which is preliminary data.</text>
</comment>
<feature type="non-terminal residue" evidence="1">
    <location>
        <position position="1"/>
    </location>
</feature>
<name>A0AAD5QSS3_PARTN</name>
<protein>
    <submittedName>
        <fullName evidence="1">Uncharacterized protein</fullName>
    </submittedName>
</protein>
<dbReference type="AlphaFoldDB" id="A0AAD5QSS3"/>
<keyword evidence="2" id="KW-1185">Reference proteome</keyword>
<proteinExistence type="predicted"/>
<reference evidence="1" key="1">
    <citation type="submission" date="2021-06" db="EMBL/GenBank/DDBJ databases">
        <title>Parelaphostrongylus tenuis whole genome reference sequence.</title>
        <authorList>
            <person name="Garwood T.J."/>
            <person name="Larsen P.A."/>
            <person name="Fountain-Jones N.M."/>
            <person name="Garbe J.R."/>
            <person name="Macchietto M.G."/>
            <person name="Kania S.A."/>
            <person name="Gerhold R.W."/>
            <person name="Richards J.E."/>
            <person name="Wolf T.M."/>
        </authorList>
    </citation>
    <scope>NUCLEOTIDE SEQUENCE</scope>
    <source>
        <strain evidence="1">MNPRO001-30</strain>
        <tissue evidence="1">Meninges</tissue>
    </source>
</reference>
<sequence length="82" mass="9633">MFLAIINDSYVEVKAELARQQEGQGIFDWLRKKLRRDECTEDKVATYNDFKINLMMAGYDEKDIDTAFNKLDIKYTNKADDT</sequence>
<accession>A0AAD5QSS3</accession>
<organism evidence="1 2">
    <name type="scientific">Parelaphostrongylus tenuis</name>
    <name type="common">Meningeal worm</name>
    <dbReference type="NCBI Taxonomy" id="148309"/>
    <lineage>
        <taxon>Eukaryota</taxon>
        <taxon>Metazoa</taxon>
        <taxon>Ecdysozoa</taxon>
        <taxon>Nematoda</taxon>
        <taxon>Chromadorea</taxon>
        <taxon>Rhabditida</taxon>
        <taxon>Rhabditina</taxon>
        <taxon>Rhabditomorpha</taxon>
        <taxon>Strongyloidea</taxon>
        <taxon>Metastrongylidae</taxon>
        <taxon>Parelaphostrongylus</taxon>
    </lineage>
</organism>
<gene>
    <name evidence="1" type="ORF">KIN20_023156</name>
</gene>
<evidence type="ECO:0000313" key="1">
    <source>
        <dbReference type="EMBL" id="KAJ1363313.1"/>
    </source>
</evidence>
<evidence type="ECO:0000313" key="2">
    <source>
        <dbReference type="Proteomes" id="UP001196413"/>
    </source>
</evidence>